<comment type="caution">
    <text evidence="7">The sequence shown here is derived from an EMBL/GenBank/DDBJ whole genome shotgun (WGS) entry which is preliminary data.</text>
</comment>
<evidence type="ECO:0000256" key="3">
    <source>
        <dbReference type="ARBA" id="ARBA00022553"/>
    </source>
</evidence>
<dbReference type="PANTHER" id="PTHR43065">
    <property type="entry name" value="SENSOR HISTIDINE KINASE"/>
    <property type="match status" value="1"/>
</dbReference>
<dbReference type="EC" id="2.7.13.3" evidence="2"/>
<dbReference type="InterPro" id="IPR003594">
    <property type="entry name" value="HATPase_dom"/>
</dbReference>
<dbReference type="SUPFAM" id="SSF55874">
    <property type="entry name" value="ATPase domain of HSP90 chaperone/DNA topoisomerase II/histidine kinase"/>
    <property type="match status" value="1"/>
</dbReference>
<protein>
    <recommendedName>
        <fullName evidence="2">histidine kinase</fullName>
        <ecNumber evidence="2">2.7.13.3</ecNumber>
    </recommendedName>
</protein>
<dbReference type="InterPro" id="IPR036890">
    <property type="entry name" value="HATPase_C_sf"/>
</dbReference>
<keyword evidence="7" id="KW-0067">ATP-binding</keyword>
<evidence type="ECO:0000256" key="4">
    <source>
        <dbReference type="SAM" id="Coils"/>
    </source>
</evidence>
<dbReference type="SUPFAM" id="SSF47384">
    <property type="entry name" value="Homodimeric domain of signal transducing histidine kinase"/>
    <property type="match status" value="1"/>
</dbReference>
<proteinExistence type="predicted"/>
<dbReference type="SMART" id="SM00388">
    <property type="entry name" value="HisKA"/>
    <property type="match status" value="1"/>
</dbReference>
<gene>
    <name evidence="7" type="ORF">N7U62_04550</name>
</gene>
<evidence type="ECO:0000313" key="7">
    <source>
        <dbReference type="EMBL" id="MCV9385918.1"/>
    </source>
</evidence>
<feature type="transmembrane region" description="Helical" evidence="5">
    <location>
        <begin position="27"/>
        <end position="51"/>
    </location>
</feature>
<dbReference type="InterPro" id="IPR036097">
    <property type="entry name" value="HisK_dim/P_sf"/>
</dbReference>
<dbReference type="Gene3D" id="3.30.565.10">
    <property type="entry name" value="Histidine kinase-like ATPase, C-terminal domain"/>
    <property type="match status" value="1"/>
</dbReference>
<keyword evidence="3" id="KW-0597">Phosphoprotein</keyword>
<comment type="catalytic activity">
    <reaction evidence="1">
        <text>ATP + protein L-histidine = ADP + protein N-phospho-L-histidine.</text>
        <dbReference type="EC" id="2.7.13.3"/>
    </reaction>
</comment>
<name>A0ABT3CRM3_9BACT</name>
<evidence type="ECO:0000313" key="8">
    <source>
        <dbReference type="Proteomes" id="UP001300692"/>
    </source>
</evidence>
<keyword evidence="7" id="KW-0547">Nucleotide-binding</keyword>
<keyword evidence="4" id="KW-0175">Coiled coil</keyword>
<dbReference type="Pfam" id="PF02518">
    <property type="entry name" value="HATPase_c"/>
    <property type="match status" value="1"/>
</dbReference>
<dbReference type="RefSeq" id="WP_264136700.1">
    <property type="nucleotide sequence ID" value="NZ_JAOYOD010000001.1"/>
</dbReference>
<keyword evidence="5" id="KW-0472">Membrane</keyword>
<sequence>MSIMAMGYSEGWLTTDVDLNLYGQNPISWVTLIVGFGSLVTIIIFGIGYLYEVLIHLIKTKHKAFIELQDYKNKLESLVEERTLELTHANQELTKTMVQLKESQAKLIETEKMASLGTLTAGVSHEINNPLNFIHGSYLGLKKYLETREENNSKDVDLLMQGLKTGLDRATAIVKSLNQFNRTNSSMDETCDIHNILENCLLILSNQFKRQIVINRQYSESPIIVKGNVGKLHQVFINLLSNSIHAIENEGEITLCTATEKDEAVIKITDNGKGIEDQIMTRIMDPFFTTKDPGQGTGLGLTISYNIIKDHEGSINVISQLEKGTDVIIKLPIRAN</sequence>
<dbReference type="PROSITE" id="PS50109">
    <property type="entry name" value="HIS_KIN"/>
    <property type="match status" value="1"/>
</dbReference>
<dbReference type="CDD" id="cd00082">
    <property type="entry name" value="HisKA"/>
    <property type="match status" value="1"/>
</dbReference>
<dbReference type="EMBL" id="JAOYOD010000001">
    <property type="protein sequence ID" value="MCV9385918.1"/>
    <property type="molecule type" value="Genomic_DNA"/>
</dbReference>
<reference evidence="7 8" key="1">
    <citation type="submission" date="2022-10" db="EMBL/GenBank/DDBJ databases">
        <title>Comparative genomics and taxonomic characterization of three novel marine species of genus Reichenbachiella exhibiting antioxidant and polysaccharide degradation activities.</title>
        <authorList>
            <person name="Muhammad N."/>
            <person name="Lee Y.-J."/>
            <person name="Ko J."/>
            <person name="Kim S.-G."/>
        </authorList>
    </citation>
    <scope>NUCLEOTIDE SEQUENCE [LARGE SCALE GENOMIC DNA]</scope>
    <source>
        <strain evidence="7 8">ABR2-5</strain>
    </source>
</reference>
<evidence type="ECO:0000259" key="6">
    <source>
        <dbReference type="PROSITE" id="PS50109"/>
    </source>
</evidence>
<evidence type="ECO:0000256" key="5">
    <source>
        <dbReference type="SAM" id="Phobius"/>
    </source>
</evidence>
<feature type="domain" description="Histidine kinase" evidence="6">
    <location>
        <begin position="122"/>
        <end position="335"/>
    </location>
</feature>
<dbReference type="Gene3D" id="1.10.287.130">
    <property type="match status" value="1"/>
</dbReference>
<feature type="coiled-coil region" evidence="4">
    <location>
        <begin position="61"/>
        <end position="110"/>
    </location>
</feature>
<accession>A0ABT3CRM3</accession>
<dbReference type="GO" id="GO:0005524">
    <property type="term" value="F:ATP binding"/>
    <property type="evidence" value="ECO:0007669"/>
    <property type="project" value="UniProtKB-KW"/>
</dbReference>
<evidence type="ECO:0000256" key="1">
    <source>
        <dbReference type="ARBA" id="ARBA00000085"/>
    </source>
</evidence>
<dbReference type="InterPro" id="IPR003661">
    <property type="entry name" value="HisK_dim/P_dom"/>
</dbReference>
<dbReference type="Proteomes" id="UP001300692">
    <property type="component" value="Unassembled WGS sequence"/>
</dbReference>
<dbReference type="InterPro" id="IPR005467">
    <property type="entry name" value="His_kinase_dom"/>
</dbReference>
<evidence type="ECO:0000256" key="2">
    <source>
        <dbReference type="ARBA" id="ARBA00012438"/>
    </source>
</evidence>
<organism evidence="7 8">
    <name type="scientific">Reichenbachiella ulvae</name>
    <dbReference type="NCBI Taxonomy" id="2980104"/>
    <lineage>
        <taxon>Bacteria</taxon>
        <taxon>Pseudomonadati</taxon>
        <taxon>Bacteroidota</taxon>
        <taxon>Cytophagia</taxon>
        <taxon>Cytophagales</taxon>
        <taxon>Reichenbachiellaceae</taxon>
        <taxon>Reichenbachiella</taxon>
    </lineage>
</organism>
<keyword evidence="5" id="KW-0812">Transmembrane</keyword>
<keyword evidence="8" id="KW-1185">Reference proteome</keyword>
<dbReference type="InterPro" id="IPR004358">
    <property type="entry name" value="Sig_transdc_His_kin-like_C"/>
</dbReference>
<keyword evidence="5" id="KW-1133">Transmembrane helix</keyword>
<dbReference type="PANTHER" id="PTHR43065:SF50">
    <property type="entry name" value="HISTIDINE KINASE"/>
    <property type="match status" value="1"/>
</dbReference>
<dbReference type="SMART" id="SM00387">
    <property type="entry name" value="HATPase_c"/>
    <property type="match status" value="1"/>
</dbReference>
<dbReference type="PRINTS" id="PR00344">
    <property type="entry name" value="BCTRLSENSOR"/>
</dbReference>